<evidence type="ECO:0000313" key="2">
    <source>
        <dbReference type="Proteomes" id="UP001497700"/>
    </source>
</evidence>
<sequence length="318" mass="33585">MEGPAPKPYNLPADAVWFITGCSSGIGQALAHHIATTFPSQRVVATARNPTSLSAPEIPNGPNVLKLALDVASPPSIDAAFDEALARFGRVDVVVNNAGYSLMGDAEASPAGNADARTMLDTNFWGAVDVMKRALSIFRDTNPQTGQVGGVIINVSSMGGILGSPGSAYYHASKFALEGFAESAAKELKPEWGIHVCNVEPGGVQTRYATSSLKLLEPRHPAYAGGATDAMLGFIGNREAHKVFARPESVAVAVCEIVGGGGGEGRRRRIPMRVPLGSDAYGLIRQKIERQLQDMEEFKELSCSMGDPKLDHVTNLVG</sequence>
<proteinExistence type="predicted"/>
<accession>A0ACB9ZBW9</accession>
<dbReference type="EMBL" id="MU393433">
    <property type="protein sequence ID" value="KAI4869056.1"/>
    <property type="molecule type" value="Genomic_DNA"/>
</dbReference>
<comment type="caution">
    <text evidence="1">The sequence shown here is derived from an EMBL/GenBank/DDBJ whole genome shotgun (WGS) entry which is preliminary data.</text>
</comment>
<keyword evidence="2" id="KW-1185">Reference proteome</keyword>
<name>A0ACB9ZBW9_9PEZI</name>
<evidence type="ECO:0000313" key="1">
    <source>
        <dbReference type="EMBL" id="KAI4869056.1"/>
    </source>
</evidence>
<organism evidence="1 2">
    <name type="scientific">Hypoxylon rubiginosum</name>
    <dbReference type="NCBI Taxonomy" id="110542"/>
    <lineage>
        <taxon>Eukaryota</taxon>
        <taxon>Fungi</taxon>
        <taxon>Dikarya</taxon>
        <taxon>Ascomycota</taxon>
        <taxon>Pezizomycotina</taxon>
        <taxon>Sordariomycetes</taxon>
        <taxon>Xylariomycetidae</taxon>
        <taxon>Xylariales</taxon>
        <taxon>Hypoxylaceae</taxon>
        <taxon>Hypoxylon</taxon>
    </lineage>
</organism>
<reference evidence="1 2" key="1">
    <citation type="journal article" date="2022" name="New Phytol.">
        <title>Ecological generalism drives hyperdiversity of secondary metabolite gene clusters in xylarialean endophytes.</title>
        <authorList>
            <person name="Franco M.E.E."/>
            <person name="Wisecaver J.H."/>
            <person name="Arnold A.E."/>
            <person name="Ju Y.M."/>
            <person name="Slot J.C."/>
            <person name="Ahrendt S."/>
            <person name="Moore L.P."/>
            <person name="Eastman K.E."/>
            <person name="Scott K."/>
            <person name="Konkel Z."/>
            <person name="Mondo S.J."/>
            <person name="Kuo A."/>
            <person name="Hayes R.D."/>
            <person name="Haridas S."/>
            <person name="Andreopoulos B."/>
            <person name="Riley R."/>
            <person name="LaButti K."/>
            <person name="Pangilinan J."/>
            <person name="Lipzen A."/>
            <person name="Amirebrahimi M."/>
            <person name="Yan J."/>
            <person name="Adam C."/>
            <person name="Keymanesh K."/>
            <person name="Ng V."/>
            <person name="Louie K."/>
            <person name="Northen T."/>
            <person name="Drula E."/>
            <person name="Henrissat B."/>
            <person name="Hsieh H.M."/>
            <person name="Youens-Clark K."/>
            <person name="Lutzoni F."/>
            <person name="Miadlikowska J."/>
            <person name="Eastwood D.C."/>
            <person name="Hamelin R.C."/>
            <person name="Grigoriev I.V."/>
            <person name="U'Ren J.M."/>
        </authorList>
    </citation>
    <scope>NUCLEOTIDE SEQUENCE [LARGE SCALE GENOMIC DNA]</scope>
    <source>
        <strain evidence="1 2">CBS 119005</strain>
    </source>
</reference>
<protein>
    <submittedName>
        <fullName evidence="1">NAD(P)-binding protein</fullName>
    </submittedName>
</protein>
<gene>
    <name evidence="1" type="ORF">F4820DRAFT_407877</name>
</gene>
<dbReference type="Proteomes" id="UP001497700">
    <property type="component" value="Unassembled WGS sequence"/>
</dbReference>